<keyword evidence="4" id="KW-1015">Disulfide bond</keyword>
<dbReference type="PANTHER" id="PTHR11036">
    <property type="entry name" value="SEMAPHORIN"/>
    <property type="match status" value="1"/>
</dbReference>
<dbReference type="InterPro" id="IPR027231">
    <property type="entry name" value="Semaphorin"/>
</dbReference>
<dbReference type="InterPro" id="IPR015943">
    <property type="entry name" value="WD40/YVTN_repeat-like_dom_sf"/>
</dbReference>
<dbReference type="GO" id="GO:0043931">
    <property type="term" value="P:ossification involved in bone maturation"/>
    <property type="evidence" value="ECO:0007669"/>
    <property type="project" value="TreeGrafter"/>
</dbReference>
<evidence type="ECO:0000256" key="6">
    <source>
        <dbReference type="PROSITE-ProRule" id="PRU00352"/>
    </source>
</evidence>
<evidence type="ECO:0000256" key="3">
    <source>
        <dbReference type="ARBA" id="ARBA00023136"/>
    </source>
</evidence>
<dbReference type="SMART" id="SM00423">
    <property type="entry name" value="PSI"/>
    <property type="match status" value="1"/>
</dbReference>
<comment type="similarity">
    <text evidence="2">Belongs to the semaphorin family.</text>
</comment>
<dbReference type="GO" id="GO:0000122">
    <property type="term" value="P:negative regulation of transcription by RNA polymerase II"/>
    <property type="evidence" value="ECO:0007669"/>
    <property type="project" value="TreeGrafter"/>
</dbReference>
<protein>
    <submittedName>
        <fullName evidence="8">Putative semaphorin-7A-like</fullName>
    </submittedName>
</protein>
<dbReference type="AlphaFoldDB" id="A0A2U9BD82"/>
<dbReference type="SUPFAM" id="SSF101912">
    <property type="entry name" value="Sema domain"/>
    <property type="match status" value="1"/>
</dbReference>
<comment type="caution">
    <text evidence="6">Lacks conserved residue(s) required for the propagation of feature annotation.</text>
</comment>
<evidence type="ECO:0000313" key="9">
    <source>
        <dbReference type="Proteomes" id="UP000246464"/>
    </source>
</evidence>
<dbReference type="InterPro" id="IPR013783">
    <property type="entry name" value="Ig-like_fold"/>
</dbReference>
<dbReference type="PANTHER" id="PTHR11036:SF144">
    <property type="entry name" value="SEMAPHORIN-7A-LIKE"/>
    <property type="match status" value="1"/>
</dbReference>
<evidence type="ECO:0000256" key="1">
    <source>
        <dbReference type="ARBA" id="ARBA00004370"/>
    </source>
</evidence>
<dbReference type="SUPFAM" id="SSF103575">
    <property type="entry name" value="Plexin repeat"/>
    <property type="match status" value="1"/>
</dbReference>
<dbReference type="GO" id="GO:0005886">
    <property type="term" value="C:plasma membrane"/>
    <property type="evidence" value="ECO:0007669"/>
    <property type="project" value="TreeGrafter"/>
</dbReference>
<keyword evidence="5" id="KW-0325">Glycoprotein</keyword>
<evidence type="ECO:0000256" key="5">
    <source>
        <dbReference type="ARBA" id="ARBA00023180"/>
    </source>
</evidence>
<dbReference type="GO" id="GO:0001755">
    <property type="term" value="P:neural crest cell migration"/>
    <property type="evidence" value="ECO:0007669"/>
    <property type="project" value="TreeGrafter"/>
</dbReference>
<dbReference type="Pfam" id="PF01403">
    <property type="entry name" value="Sema"/>
    <property type="match status" value="1"/>
</dbReference>
<accession>A0A2U9BD82</accession>
<dbReference type="PROSITE" id="PS51004">
    <property type="entry name" value="SEMA"/>
    <property type="match status" value="1"/>
</dbReference>
<dbReference type="GO" id="GO:0030215">
    <property type="term" value="F:semaphorin receptor binding"/>
    <property type="evidence" value="ECO:0007669"/>
    <property type="project" value="InterPro"/>
</dbReference>
<dbReference type="InterPro" id="IPR002165">
    <property type="entry name" value="Plexin_repeat"/>
</dbReference>
<dbReference type="GO" id="GO:0005615">
    <property type="term" value="C:extracellular space"/>
    <property type="evidence" value="ECO:0007669"/>
    <property type="project" value="TreeGrafter"/>
</dbReference>
<dbReference type="EMBL" id="CP026247">
    <property type="protein sequence ID" value="AWP01947.1"/>
    <property type="molecule type" value="Genomic_DNA"/>
</dbReference>
<comment type="subcellular location">
    <subcellularLocation>
        <location evidence="1">Membrane</location>
    </subcellularLocation>
</comment>
<organism evidence="8 9">
    <name type="scientific">Scophthalmus maximus</name>
    <name type="common">Turbot</name>
    <name type="synonym">Psetta maxima</name>
    <dbReference type="NCBI Taxonomy" id="52904"/>
    <lineage>
        <taxon>Eukaryota</taxon>
        <taxon>Metazoa</taxon>
        <taxon>Chordata</taxon>
        <taxon>Craniata</taxon>
        <taxon>Vertebrata</taxon>
        <taxon>Euteleostomi</taxon>
        <taxon>Actinopterygii</taxon>
        <taxon>Neopterygii</taxon>
        <taxon>Teleostei</taxon>
        <taxon>Neoteleostei</taxon>
        <taxon>Acanthomorphata</taxon>
        <taxon>Carangaria</taxon>
        <taxon>Pleuronectiformes</taxon>
        <taxon>Pleuronectoidei</taxon>
        <taxon>Scophthalmidae</taxon>
        <taxon>Scophthalmus</taxon>
    </lineage>
</organism>
<evidence type="ECO:0000256" key="4">
    <source>
        <dbReference type="ARBA" id="ARBA00023157"/>
    </source>
</evidence>
<dbReference type="Gene3D" id="2.130.10.10">
    <property type="entry name" value="YVTN repeat-like/Quinoprotein amine dehydrogenase"/>
    <property type="match status" value="1"/>
</dbReference>
<dbReference type="GO" id="GO:0045499">
    <property type="term" value="F:chemorepellent activity"/>
    <property type="evidence" value="ECO:0007669"/>
    <property type="project" value="TreeGrafter"/>
</dbReference>
<dbReference type="InterPro" id="IPR001627">
    <property type="entry name" value="Semap_dom"/>
</dbReference>
<dbReference type="Pfam" id="PF01437">
    <property type="entry name" value="PSI"/>
    <property type="match status" value="1"/>
</dbReference>
<dbReference type="SMART" id="SM00630">
    <property type="entry name" value="Sema"/>
    <property type="match status" value="1"/>
</dbReference>
<dbReference type="Gene3D" id="3.30.1680.10">
    <property type="entry name" value="ligand-binding face of the semaphorins, domain 2"/>
    <property type="match status" value="1"/>
</dbReference>
<dbReference type="GO" id="GO:0030335">
    <property type="term" value="P:positive regulation of cell migration"/>
    <property type="evidence" value="ECO:0007669"/>
    <property type="project" value="TreeGrafter"/>
</dbReference>
<evidence type="ECO:0000256" key="2">
    <source>
        <dbReference type="ARBA" id="ARBA00009492"/>
    </source>
</evidence>
<dbReference type="GO" id="GO:0007411">
    <property type="term" value="P:axon guidance"/>
    <property type="evidence" value="ECO:0007669"/>
    <property type="project" value="TreeGrafter"/>
</dbReference>
<keyword evidence="9" id="KW-1185">Reference proteome</keyword>
<dbReference type="Gene3D" id="2.60.40.10">
    <property type="entry name" value="Immunoglobulins"/>
    <property type="match status" value="1"/>
</dbReference>
<dbReference type="STRING" id="52904.ENSSMAP00000016733"/>
<name>A0A2U9BD82_SCOMX</name>
<reference evidence="8 9" key="1">
    <citation type="submission" date="2017-12" db="EMBL/GenBank/DDBJ databases">
        <title>Integrating genomic resources of turbot (Scophthalmus maximus) in depth evaluation of genetic and physical mapping variation across individuals.</title>
        <authorList>
            <person name="Martinez P."/>
        </authorList>
    </citation>
    <scope>NUCLEOTIDE SEQUENCE [LARGE SCALE GENOMIC DNA]</scope>
</reference>
<dbReference type="Proteomes" id="UP000246464">
    <property type="component" value="Chromosome 5"/>
</dbReference>
<feature type="domain" description="Sema" evidence="7">
    <location>
        <begin position="1"/>
        <end position="432"/>
    </location>
</feature>
<evidence type="ECO:0000313" key="8">
    <source>
        <dbReference type="EMBL" id="AWP01947.1"/>
    </source>
</evidence>
<dbReference type="InterPro" id="IPR036352">
    <property type="entry name" value="Semap_dom_sf"/>
</dbReference>
<dbReference type="GO" id="GO:0071526">
    <property type="term" value="P:semaphorin-plexin signaling pathway"/>
    <property type="evidence" value="ECO:0007669"/>
    <property type="project" value="TreeGrafter"/>
</dbReference>
<proteinExistence type="inferred from homology"/>
<evidence type="ECO:0000259" key="7">
    <source>
        <dbReference type="PROSITE" id="PS51004"/>
    </source>
</evidence>
<sequence length="618" mass="70056">MVALKAAVKRLPVPGHHAPVRILLKGQSDSVTAAGTTHLYTYNFQHPQTAPVERKVSWKECMDSTPQEDCSYNITVVHEREANQEAFVCGTNGRETLCCTMNMSARSPTCSTSDKMRNIEESIRAFIIKEGEPSALMESAESADLYITHSGSQEYVGIHKFGKHRVGPAPTGKEQHFVGLMLSRRRDDSLQDRVYAFYKEKNSAKDMDDDMWLPFVTQACMADIGGPKNILQLRWTSQMNARLFCGDPDAGQQFSELVDVSVVHADQWQDTRVYGLFRNEWGMSAVCVYTIHDIDDIFTTSPFKGVNPKDKPRRCVKDSTKISPEILRNEKTSEMQHWVQPVNKSGPLLFNHHNYTHIYADGSLNKRADPLTVLFLSLDNGGIHKLIQTKSQTFFIAEYRPFNHRAHVLSVILHPSRKLYLTTRSELVQLDEENCAKYGDSCEECVLARDPYCGWNGSHCSPATRDTLQNVATANHTACPGPLQKVFRHPITARADDSVDNVILPSKSKYIFLCPVLSNHAQHSWRHLDRSRPCWSKDQWCLLHIDGMSPEHEGPYMCVSEELGFTKVLARYNLRLEGRAAGRSPSPLVWFSSSNLTDQKHLMICFYRNCTTWLPHSF</sequence>
<keyword evidence="3" id="KW-0472">Membrane</keyword>
<dbReference type="InterPro" id="IPR016201">
    <property type="entry name" value="PSI"/>
</dbReference>
<gene>
    <name evidence="8" type="ORF">SMAX5B_013216</name>
</gene>